<organism evidence="1 2">
    <name type="scientific">Staphylococcus condimenti</name>
    <dbReference type="NCBI Taxonomy" id="70255"/>
    <lineage>
        <taxon>Bacteria</taxon>
        <taxon>Bacillati</taxon>
        <taxon>Bacillota</taxon>
        <taxon>Bacilli</taxon>
        <taxon>Bacillales</taxon>
        <taxon>Staphylococcaceae</taxon>
        <taxon>Staphylococcus</taxon>
    </lineage>
</organism>
<dbReference type="EMBL" id="RQTE01000011">
    <property type="protein sequence ID" value="RZI04747.1"/>
    <property type="molecule type" value="Genomic_DNA"/>
</dbReference>
<sequence>MEKLNGKDYENVKNIVSIDRSINNSLLTKKMVKLLQKSHDREFSIIKKEYPNVNDDEIVNVLGDYREYINLIDSIEIFINFPLNYMDSNISKFLTEDDIEELKIAIEEMTDFVEGLEEK</sequence>
<protein>
    <submittedName>
        <fullName evidence="1">Pathogenicity island protein</fullName>
    </submittedName>
</protein>
<name>A0A4Q7CS41_9STAP</name>
<accession>A0A4Q7CS41</accession>
<gene>
    <name evidence="1" type="ORF">EIG99_00565</name>
</gene>
<dbReference type="RefSeq" id="WP_130135218.1">
    <property type="nucleotide sequence ID" value="NZ_RQTE01000011.1"/>
</dbReference>
<evidence type="ECO:0000313" key="2">
    <source>
        <dbReference type="Proteomes" id="UP000293854"/>
    </source>
</evidence>
<proteinExistence type="predicted"/>
<dbReference type="AlphaFoldDB" id="A0A4Q7CS41"/>
<comment type="caution">
    <text evidence="1">The sequence shown here is derived from an EMBL/GenBank/DDBJ whole genome shotgun (WGS) entry which is preliminary data.</text>
</comment>
<reference evidence="1 2" key="1">
    <citation type="submission" date="2018-11" db="EMBL/GenBank/DDBJ databases">
        <title>Genomic profiling of Staphylococcus species from a Poultry farm system in KwaZulu-Natal, South Africa.</title>
        <authorList>
            <person name="Amoako D.G."/>
            <person name="Somboro A.M."/>
            <person name="Abia A.L.K."/>
            <person name="Bester L.A."/>
            <person name="Essack S.Y."/>
        </authorList>
    </citation>
    <scope>NUCLEOTIDE SEQUENCE [LARGE SCALE GENOMIC DNA]</scope>
    <source>
        <strain evidence="1 2">SA11</strain>
    </source>
</reference>
<dbReference type="Proteomes" id="UP000293854">
    <property type="component" value="Unassembled WGS sequence"/>
</dbReference>
<evidence type="ECO:0000313" key="1">
    <source>
        <dbReference type="EMBL" id="RZI04747.1"/>
    </source>
</evidence>